<evidence type="ECO:0000313" key="3">
    <source>
        <dbReference type="Proteomes" id="UP000020825"/>
    </source>
</evidence>
<accession>X8CQF7</accession>
<reference evidence="2 3" key="1">
    <citation type="submission" date="2013-12" db="EMBL/GenBank/DDBJ databases">
        <authorList>
            <person name="Zelazny A."/>
            <person name="Olivier K."/>
            <person name="Holland S."/>
            <person name="Lenaerts A."/>
            <person name="Ordway D."/>
            <person name="DeGroote M.A."/>
            <person name="Parker T."/>
            <person name="Sizemore C."/>
            <person name="Tallon L.J."/>
            <person name="Sadzewicz L.K."/>
            <person name="Sengamalay N."/>
            <person name="Fraser C.M."/>
            <person name="Hine E."/>
            <person name="Shefchek K.A."/>
            <person name="Das S.P."/>
            <person name="Tettelin H."/>
        </authorList>
    </citation>
    <scope>NUCLEOTIDE SEQUENCE [LARGE SCALE GENOMIC DNA]</scope>
    <source>
        <strain evidence="2 3">1956</strain>
    </source>
</reference>
<organism evidence="2 3">
    <name type="scientific">Mycobacterium intracellulare 1956</name>
    <dbReference type="NCBI Taxonomy" id="1299331"/>
    <lineage>
        <taxon>Bacteria</taxon>
        <taxon>Bacillati</taxon>
        <taxon>Actinomycetota</taxon>
        <taxon>Actinomycetes</taxon>
        <taxon>Mycobacteriales</taxon>
        <taxon>Mycobacteriaceae</taxon>
        <taxon>Mycobacterium</taxon>
        <taxon>Mycobacterium avium complex (MAC)</taxon>
    </lineage>
</organism>
<comment type="caution">
    <text evidence="2">The sequence shown here is derived from an EMBL/GenBank/DDBJ whole genome shotgun (WGS) entry which is preliminary data.</text>
</comment>
<sequence>MESTICQRESPVAACERLVKSVADPHREAAETVRRRRQSAGSLDRCVRRPAEAAAPS</sequence>
<gene>
    <name evidence="2" type="ORF">I550_0826</name>
</gene>
<evidence type="ECO:0000256" key="1">
    <source>
        <dbReference type="SAM" id="MobiDB-lite"/>
    </source>
</evidence>
<proteinExistence type="predicted"/>
<dbReference type="EMBL" id="JAOG01000001">
    <property type="protein sequence ID" value="EUA57698.1"/>
    <property type="molecule type" value="Genomic_DNA"/>
</dbReference>
<protein>
    <submittedName>
        <fullName evidence="2">Uncharacterized protein</fullName>
    </submittedName>
</protein>
<dbReference type="Proteomes" id="UP000020825">
    <property type="component" value="Unassembled WGS sequence"/>
</dbReference>
<name>X8CQF7_MYCIT</name>
<dbReference type="AlphaFoldDB" id="X8CQF7"/>
<evidence type="ECO:0000313" key="2">
    <source>
        <dbReference type="EMBL" id="EUA57698.1"/>
    </source>
</evidence>
<feature type="region of interest" description="Disordered" evidence="1">
    <location>
        <begin position="29"/>
        <end position="57"/>
    </location>
</feature>